<dbReference type="AlphaFoldDB" id="A0A7M6W8J2"/>
<dbReference type="GO" id="GO:0007165">
    <property type="term" value="P:signal transduction"/>
    <property type="evidence" value="ECO:0007669"/>
    <property type="project" value="UniProtKB-KW"/>
</dbReference>
<evidence type="ECO:0000256" key="7">
    <source>
        <dbReference type="ARBA" id="ARBA00023136"/>
    </source>
</evidence>
<feature type="transmembrane region" description="Helical" evidence="10">
    <location>
        <begin position="148"/>
        <end position="170"/>
    </location>
</feature>
<dbReference type="KEGG" id="nvi:100463186"/>
<dbReference type="SMR" id="A0A7M6W8J2"/>
<keyword evidence="4 10" id="KW-0812">Transmembrane</keyword>
<evidence type="ECO:0000256" key="10">
    <source>
        <dbReference type="RuleBase" id="RU351113"/>
    </source>
</evidence>
<keyword evidence="3 10" id="KW-0716">Sensory transduction</keyword>
<feature type="transmembrane region" description="Helical" evidence="10">
    <location>
        <begin position="316"/>
        <end position="336"/>
    </location>
</feature>
<evidence type="ECO:0000256" key="6">
    <source>
        <dbReference type="ARBA" id="ARBA00022989"/>
    </source>
</evidence>
<sequence>MTLLHETVNHPPQNNDIREYLGLNLKMLSFIGLEFNLNNDRPIKKSKFMQILPIFMTNVVSLTIAALEITFIAFVLRNHEEHLAVQICSELFSNILCIGKSLRMATAVASIQTALDEVSILWAKHRPNQHCKMEIMKKARNTLNFSRWYLGFIITGIAGFALPPIHNFVYHYFIRDANNYTLAFSKRIFLLRYPFEIKNVPLFFFVLTEEGYILLISAMHWVTCDTLFAQITTHTSIQLKILHYDIGALINHETVEHRLKAKILIIIRRHQCLLRVCRLIEDIFSPVILTTVLLSALNICVNIFETKAMNAEGNYARAALHANLVLVLFLQILFYCSFAETLTNQTSAIAESVYNCKWTEKNHKLGFYLRMIMMKSQSPFYCTAYGFFPIGHARMASIISTSFSYLMMLQSMS</sequence>
<dbReference type="FunCoup" id="A0A7M6W8J2">
    <property type="interactions" value="83"/>
</dbReference>
<dbReference type="OrthoDB" id="8185860at2759"/>
<dbReference type="PANTHER" id="PTHR21137">
    <property type="entry name" value="ODORANT RECEPTOR"/>
    <property type="match status" value="1"/>
</dbReference>
<feature type="transmembrane region" description="Helical" evidence="10">
    <location>
        <begin position="283"/>
        <end position="304"/>
    </location>
</feature>
<keyword evidence="8 10" id="KW-0675">Receptor</keyword>
<gene>
    <name evidence="11" type="primary">100463186</name>
</gene>
<name>A0A7M6W8J2_NASVI</name>
<evidence type="ECO:0000256" key="3">
    <source>
        <dbReference type="ARBA" id="ARBA00022606"/>
    </source>
</evidence>
<dbReference type="Pfam" id="PF02949">
    <property type="entry name" value="7tm_6"/>
    <property type="match status" value="1"/>
</dbReference>
<dbReference type="GO" id="GO:0004984">
    <property type="term" value="F:olfactory receptor activity"/>
    <property type="evidence" value="ECO:0007669"/>
    <property type="project" value="InterPro"/>
</dbReference>
<dbReference type="InterPro" id="IPR004117">
    <property type="entry name" value="7tm6_olfct_rcpt"/>
</dbReference>
<comment type="similarity">
    <text evidence="10">Belongs to the insect chemoreceptor superfamily. Heteromeric odorant receptor channel (TC 1.A.69) family.</text>
</comment>
<evidence type="ECO:0000256" key="5">
    <source>
        <dbReference type="ARBA" id="ARBA00022725"/>
    </source>
</evidence>
<keyword evidence="9 10" id="KW-0807">Transducer</keyword>
<feature type="transmembrane region" description="Helical" evidence="10">
    <location>
        <begin position="51"/>
        <end position="76"/>
    </location>
</feature>
<dbReference type="GO" id="GO:0005549">
    <property type="term" value="F:odorant binding"/>
    <property type="evidence" value="ECO:0007669"/>
    <property type="project" value="InterPro"/>
</dbReference>
<keyword evidence="7 10" id="KW-0472">Membrane</keyword>
<evidence type="ECO:0000256" key="4">
    <source>
        <dbReference type="ARBA" id="ARBA00022692"/>
    </source>
</evidence>
<keyword evidence="2" id="KW-1003">Cell membrane</keyword>
<evidence type="ECO:0000256" key="2">
    <source>
        <dbReference type="ARBA" id="ARBA00022475"/>
    </source>
</evidence>
<accession>A0A7M6W8J2</accession>
<evidence type="ECO:0000313" key="12">
    <source>
        <dbReference type="Proteomes" id="UP000002358"/>
    </source>
</evidence>
<proteinExistence type="inferred from homology"/>
<keyword evidence="6 10" id="KW-1133">Transmembrane helix</keyword>
<keyword evidence="5 10" id="KW-0552">Olfaction</keyword>
<dbReference type="PANTHER" id="PTHR21137:SF35">
    <property type="entry name" value="ODORANT RECEPTOR 19A-RELATED"/>
    <property type="match status" value="1"/>
</dbReference>
<feature type="transmembrane region" description="Helical" evidence="10">
    <location>
        <begin position="380"/>
        <end position="407"/>
    </location>
</feature>
<dbReference type="EnsemblMetazoa" id="NM_001190690">
    <property type="protein sequence ID" value="NP_001177619"/>
    <property type="gene ID" value="GeneID_100463186"/>
</dbReference>
<organism evidence="11 12">
    <name type="scientific">Nasonia vitripennis</name>
    <name type="common">Parasitic wasp</name>
    <dbReference type="NCBI Taxonomy" id="7425"/>
    <lineage>
        <taxon>Eukaryota</taxon>
        <taxon>Metazoa</taxon>
        <taxon>Ecdysozoa</taxon>
        <taxon>Arthropoda</taxon>
        <taxon>Hexapoda</taxon>
        <taxon>Insecta</taxon>
        <taxon>Pterygota</taxon>
        <taxon>Neoptera</taxon>
        <taxon>Endopterygota</taxon>
        <taxon>Hymenoptera</taxon>
        <taxon>Apocrita</taxon>
        <taxon>Proctotrupomorpha</taxon>
        <taxon>Chalcidoidea</taxon>
        <taxon>Pteromalidae</taxon>
        <taxon>Pteromalinae</taxon>
        <taxon>Nasonia</taxon>
    </lineage>
</organism>
<dbReference type="Proteomes" id="UP000002358">
    <property type="component" value="Chromosome 5"/>
</dbReference>
<comment type="subcellular location">
    <subcellularLocation>
        <location evidence="1 10">Cell membrane</location>
        <topology evidence="1 10">Multi-pass membrane protein</topology>
    </subcellularLocation>
</comment>
<dbReference type="InParanoid" id="A0A7M6W8J2"/>
<evidence type="ECO:0000256" key="9">
    <source>
        <dbReference type="ARBA" id="ARBA00023224"/>
    </source>
</evidence>
<comment type="caution">
    <text evidence="10">Lacks conserved residue(s) required for the propagation of feature annotation.</text>
</comment>
<protein>
    <recommendedName>
        <fullName evidence="10">Odorant receptor</fullName>
    </recommendedName>
</protein>
<dbReference type="GO" id="GO:0005886">
    <property type="term" value="C:plasma membrane"/>
    <property type="evidence" value="ECO:0007669"/>
    <property type="project" value="UniProtKB-SubCell"/>
</dbReference>
<evidence type="ECO:0000256" key="8">
    <source>
        <dbReference type="ARBA" id="ARBA00023170"/>
    </source>
</evidence>
<evidence type="ECO:0000313" key="11">
    <source>
        <dbReference type="EnsemblMetazoa" id="NP_001177619"/>
    </source>
</evidence>
<reference evidence="11" key="1">
    <citation type="submission" date="2021-01" db="UniProtKB">
        <authorList>
            <consortium name="EnsemblMetazoa"/>
        </authorList>
    </citation>
    <scope>IDENTIFICATION</scope>
</reference>
<keyword evidence="12" id="KW-1185">Reference proteome</keyword>
<evidence type="ECO:0000256" key="1">
    <source>
        <dbReference type="ARBA" id="ARBA00004651"/>
    </source>
</evidence>